<accession>A0A1C7NNS0</accession>
<sequence>MLQTTPSQLNSAPLIAMFEPYEFCKEEMDRFKSRCLGQASLRVGSHMYSSCAFFEIVSENSDGHQSEEEMLVESPLGEVCLPPKKRKRSTCLKSSMRYTIVFCMEGLTELSLDRPFYLLPRHAVTECLTSAAPHQIVISFFPPVLGRCDCRLTEDTMVFKTALEELAAVCSHSCKHTSQDGKGHVTNAMLSNVSFELYRAIKQMVFNYEQMCQNMMALMTLHHEQVSHHKSEMMYIEKELEELPKPNDDLKDNLTDPVEEKVTKPRSSSKSKPSIAKSTPPQSNSQIKKCLYCGSKSTPMWRRGPQGAGTLCNACGVKWKHGKILNGHPDDYISPHPYDPAPLPPRRGSKPDKKRKKSITTHRRVTKKKSIQYDEYSIDKEEEDEDEGEYFAVPSSTATTTPHAPQVWEGQSTSSSTSDSYSPLESFTVSANTSPSLLIEQKQSETRRDLSDLMSYDTETLSVYVGEDAVEAAAVLTLLKRS</sequence>
<evidence type="ECO:0000259" key="6">
    <source>
        <dbReference type="PROSITE" id="PS50114"/>
    </source>
</evidence>
<proteinExistence type="predicted"/>
<feature type="region of interest" description="Disordered" evidence="5">
    <location>
        <begin position="242"/>
        <end position="286"/>
    </location>
</feature>
<dbReference type="EMBL" id="LUGH01000123">
    <property type="protein sequence ID" value="OBZ88924.1"/>
    <property type="molecule type" value="Genomic_DNA"/>
</dbReference>
<evidence type="ECO:0000256" key="2">
    <source>
        <dbReference type="ARBA" id="ARBA00022771"/>
    </source>
</evidence>
<dbReference type="Pfam" id="PF00320">
    <property type="entry name" value="GATA"/>
    <property type="match status" value="1"/>
</dbReference>
<dbReference type="AlphaFoldDB" id="A0A1C7NNS0"/>
<name>A0A1C7NNS0_9FUNG</name>
<dbReference type="OrthoDB" id="2162994at2759"/>
<dbReference type="STRING" id="101091.A0A1C7NNS0"/>
<dbReference type="PANTHER" id="PTHR45658:SF18">
    <property type="entry name" value="PROTEIN GAT2"/>
    <property type="match status" value="1"/>
</dbReference>
<evidence type="ECO:0000256" key="4">
    <source>
        <dbReference type="PROSITE-ProRule" id="PRU00094"/>
    </source>
</evidence>
<feature type="compositionally biased region" description="Acidic residues" evidence="5">
    <location>
        <begin position="380"/>
        <end position="389"/>
    </location>
</feature>
<dbReference type="CDD" id="cd00202">
    <property type="entry name" value="ZnF_GATA"/>
    <property type="match status" value="1"/>
</dbReference>
<evidence type="ECO:0000256" key="1">
    <source>
        <dbReference type="ARBA" id="ARBA00022723"/>
    </source>
</evidence>
<dbReference type="GO" id="GO:0043565">
    <property type="term" value="F:sequence-specific DNA binding"/>
    <property type="evidence" value="ECO:0007669"/>
    <property type="project" value="InterPro"/>
</dbReference>
<keyword evidence="3" id="KW-0862">Zinc</keyword>
<dbReference type="InterPro" id="IPR051140">
    <property type="entry name" value="GATA_TF"/>
</dbReference>
<dbReference type="InParanoid" id="A0A1C7NNS0"/>
<feature type="compositionally biased region" description="Low complexity" evidence="5">
    <location>
        <begin position="394"/>
        <end position="405"/>
    </location>
</feature>
<dbReference type="GO" id="GO:0008270">
    <property type="term" value="F:zinc ion binding"/>
    <property type="evidence" value="ECO:0007669"/>
    <property type="project" value="UniProtKB-KW"/>
</dbReference>
<feature type="region of interest" description="Disordered" evidence="5">
    <location>
        <begin position="328"/>
        <end position="433"/>
    </location>
</feature>
<dbReference type="Gene3D" id="3.30.50.10">
    <property type="entry name" value="Erythroid Transcription Factor GATA-1, subunit A"/>
    <property type="match status" value="1"/>
</dbReference>
<dbReference type="GO" id="GO:0006355">
    <property type="term" value="P:regulation of DNA-templated transcription"/>
    <property type="evidence" value="ECO:0007669"/>
    <property type="project" value="InterPro"/>
</dbReference>
<comment type="caution">
    <text evidence="7">The sequence shown here is derived from an EMBL/GenBank/DDBJ whole genome shotgun (WGS) entry which is preliminary data.</text>
</comment>
<feature type="domain" description="GATA-type" evidence="6">
    <location>
        <begin position="284"/>
        <end position="320"/>
    </location>
</feature>
<evidence type="ECO:0000256" key="3">
    <source>
        <dbReference type="ARBA" id="ARBA00022833"/>
    </source>
</evidence>
<keyword evidence="1" id="KW-0479">Metal-binding</keyword>
<evidence type="ECO:0000256" key="5">
    <source>
        <dbReference type="SAM" id="MobiDB-lite"/>
    </source>
</evidence>
<gene>
    <name evidence="7" type="primary">GATA14</name>
    <name evidence="7" type="ORF">A0J61_03014</name>
</gene>
<reference evidence="7 8" key="1">
    <citation type="submission" date="2016-03" db="EMBL/GenBank/DDBJ databases">
        <title>Choanephora cucurbitarum.</title>
        <authorList>
            <person name="Min B."/>
            <person name="Park H."/>
            <person name="Park J.-H."/>
            <person name="Shin H.-D."/>
            <person name="Choi I.-G."/>
        </authorList>
    </citation>
    <scope>NUCLEOTIDE SEQUENCE [LARGE SCALE GENOMIC DNA]</scope>
    <source>
        <strain evidence="7 8">KUS-F28377</strain>
    </source>
</reference>
<dbReference type="InterPro" id="IPR013088">
    <property type="entry name" value="Znf_NHR/GATA"/>
</dbReference>
<dbReference type="Proteomes" id="UP000093000">
    <property type="component" value="Unassembled WGS sequence"/>
</dbReference>
<feature type="compositionally biased region" description="Basic residues" evidence="5">
    <location>
        <begin position="352"/>
        <end position="370"/>
    </location>
</feature>
<protein>
    <submittedName>
        <fullName evidence="7">GATA transcription factor 14</fullName>
    </submittedName>
</protein>
<organism evidence="7 8">
    <name type="scientific">Choanephora cucurbitarum</name>
    <dbReference type="NCBI Taxonomy" id="101091"/>
    <lineage>
        <taxon>Eukaryota</taxon>
        <taxon>Fungi</taxon>
        <taxon>Fungi incertae sedis</taxon>
        <taxon>Mucoromycota</taxon>
        <taxon>Mucoromycotina</taxon>
        <taxon>Mucoromycetes</taxon>
        <taxon>Mucorales</taxon>
        <taxon>Mucorineae</taxon>
        <taxon>Choanephoraceae</taxon>
        <taxon>Choanephoroideae</taxon>
        <taxon>Choanephora</taxon>
    </lineage>
</organism>
<dbReference type="InterPro" id="IPR000679">
    <property type="entry name" value="Znf_GATA"/>
</dbReference>
<dbReference type="SMART" id="SM00401">
    <property type="entry name" value="ZnF_GATA"/>
    <property type="match status" value="1"/>
</dbReference>
<keyword evidence="8" id="KW-1185">Reference proteome</keyword>
<feature type="compositionally biased region" description="Low complexity" evidence="5">
    <location>
        <begin position="265"/>
        <end position="281"/>
    </location>
</feature>
<feature type="compositionally biased region" description="Basic and acidic residues" evidence="5">
    <location>
        <begin position="242"/>
        <end position="263"/>
    </location>
</feature>
<keyword evidence="2 4" id="KW-0863">Zinc-finger</keyword>
<dbReference type="PROSITE" id="PS50114">
    <property type="entry name" value="GATA_ZN_FINGER_2"/>
    <property type="match status" value="1"/>
</dbReference>
<feature type="compositionally biased region" description="Low complexity" evidence="5">
    <location>
        <begin position="412"/>
        <end position="422"/>
    </location>
</feature>
<feature type="compositionally biased region" description="Polar residues" evidence="5">
    <location>
        <begin position="423"/>
        <end position="433"/>
    </location>
</feature>
<dbReference type="SUPFAM" id="SSF57716">
    <property type="entry name" value="Glucocorticoid receptor-like (DNA-binding domain)"/>
    <property type="match status" value="1"/>
</dbReference>
<evidence type="ECO:0000313" key="7">
    <source>
        <dbReference type="EMBL" id="OBZ88924.1"/>
    </source>
</evidence>
<dbReference type="PANTHER" id="PTHR45658">
    <property type="entry name" value="GATA TRANSCRIPTION FACTOR"/>
    <property type="match status" value="1"/>
</dbReference>
<evidence type="ECO:0000313" key="8">
    <source>
        <dbReference type="Proteomes" id="UP000093000"/>
    </source>
</evidence>